<accession>A0A7J0BNL9</accession>
<sequence length="633" mass="70499">MTRLRGVRVFGSRNGGSLFHNPFQKEHAIASVLGNTQGLKPSQLKALQRLYTRRYPSQGGYTLEQGRELAALSASIARQIGLLIDRQGRPQLVIVGDTGAIYIPELPRARLGSGRLRGLRLMHTHLTDTPLSQEDLMDMLFLRLDSVSVLTLDEFGSPARFQFAHLLPTRQEEDDDTGAEEVVSVSRRAPRRGEVLPDGPKPYTLHDLEPWDRVEVDFNVQTEALEDEMARALTDARVADGDGERAVLVSVSTQPRKVQESYLEELRELARTAGIAVVGQIIQRVPQMNPKFIMGKGKLAELEVLCLQGNAGLVVFDGELSPAQLRNLTDATERKVLDRTQLILDIFAQHATSRAGKLQVEMAQLQYTMPRLVGKNRAMDRLMGGIGGRGPGETKLETDRRKIRDRIARIKGELKTLSKQRSYARDRRAKARVPVAALVGYTNAGKSTTLNTLTNSDVLAENKLFATLDPTTRRLRFPMERELILTDTVGFIRSLPRELKEAFEATLEELEAADLLLHVADAGHPEVDKQITAVESILNELGLHDIPTILILNKWDTLDEEARQGMRYSYPQAIPISASSGEGLDDLSKAIVSRVDWERGLVQYQGIMAEEVVEDVPYDEWDAWDGDGKGIIQ</sequence>
<keyword evidence="1 6" id="KW-0963">Cytoplasm</keyword>
<dbReference type="EMBL" id="BLVO01000016">
    <property type="protein sequence ID" value="GFM35270.1"/>
    <property type="molecule type" value="Genomic_DNA"/>
</dbReference>
<keyword evidence="9" id="KW-1185">Reference proteome</keyword>
<dbReference type="InterPro" id="IPR006073">
    <property type="entry name" value="GTP-bd"/>
</dbReference>
<dbReference type="SUPFAM" id="SSF52540">
    <property type="entry name" value="P-loop containing nucleoside triphosphate hydrolases"/>
    <property type="match status" value="1"/>
</dbReference>
<dbReference type="Proteomes" id="UP000503840">
    <property type="component" value="Unassembled WGS sequence"/>
</dbReference>
<evidence type="ECO:0000313" key="8">
    <source>
        <dbReference type="EMBL" id="GFM35270.1"/>
    </source>
</evidence>
<dbReference type="GO" id="GO:0005525">
    <property type="term" value="F:GTP binding"/>
    <property type="evidence" value="ECO:0007669"/>
    <property type="project" value="UniProtKB-UniRule"/>
</dbReference>
<feature type="domain" description="Hflx-type G" evidence="7">
    <location>
        <begin position="434"/>
        <end position="599"/>
    </location>
</feature>
<dbReference type="Pfam" id="PF16360">
    <property type="entry name" value="GTP-bdg_M"/>
    <property type="match status" value="1"/>
</dbReference>
<evidence type="ECO:0000256" key="5">
    <source>
        <dbReference type="ARBA" id="ARBA00023134"/>
    </source>
</evidence>
<dbReference type="InterPro" id="IPR027417">
    <property type="entry name" value="P-loop_NTPase"/>
</dbReference>
<dbReference type="AlphaFoldDB" id="A0A7J0BNL9"/>
<protein>
    <recommendedName>
        <fullName evidence="6">GTPase HflX</fullName>
    </recommendedName>
    <alternativeName>
        <fullName evidence="6">GTP-binding protein HflX</fullName>
    </alternativeName>
</protein>
<dbReference type="InterPro" id="IPR025121">
    <property type="entry name" value="GTPase_HflX_N"/>
</dbReference>
<dbReference type="PRINTS" id="PR00326">
    <property type="entry name" value="GTP1OBG"/>
</dbReference>
<dbReference type="PANTHER" id="PTHR10229:SF0">
    <property type="entry name" value="GTP-BINDING PROTEIN 6-RELATED"/>
    <property type="match status" value="1"/>
</dbReference>
<dbReference type="Gene3D" id="3.40.50.300">
    <property type="entry name" value="P-loop containing nucleotide triphosphate hydrolases"/>
    <property type="match status" value="1"/>
</dbReference>
<dbReference type="InterPro" id="IPR042108">
    <property type="entry name" value="GTPase_HflX_N_sf"/>
</dbReference>
<comment type="subcellular location">
    <subcellularLocation>
        <location evidence="6">Cytoplasm</location>
    </subcellularLocation>
    <text evidence="6">May associate with membranes.</text>
</comment>
<dbReference type="InterPro" id="IPR032305">
    <property type="entry name" value="GTP-bd_M"/>
</dbReference>
<gene>
    <name evidence="6 8" type="primary">hflX</name>
    <name evidence="8" type="ORF">DSM101010T_36350</name>
</gene>
<evidence type="ECO:0000313" key="9">
    <source>
        <dbReference type="Proteomes" id="UP000503840"/>
    </source>
</evidence>
<dbReference type="CDD" id="cd01878">
    <property type="entry name" value="HflX"/>
    <property type="match status" value="1"/>
</dbReference>
<reference evidence="8 9" key="1">
    <citation type="submission" date="2020-05" db="EMBL/GenBank/DDBJ databases">
        <title>Draft genome sequence of Desulfovibrio sp. strain HN2T.</title>
        <authorList>
            <person name="Ueno A."/>
            <person name="Tamazawa S."/>
            <person name="Tamamura S."/>
            <person name="Murakami T."/>
            <person name="Kiyama T."/>
            <person name="Inomata H."/>
            <person name="Amano Y."/>
            <person name="Miyakawa K."/>
            <person name="Tamaki H."/>
            <person name="Naganuma T."/>
            <person name="Kaneko K."/>
        </authorList>
    </citation>
    <scope>NUCLEOTIDE SEQUENCE [LARGE SCALE GENOMIC DNA]</scope>
    <source>
        <strain evidence="8 9">HN2</strain>
    </source>
</reference>
<keyword evidence="4" id="KW-0460">Magnesium</keyword>
<evidence type="ECO:0000256" key="3">
    <source>
        <dbReference type="ARBA" id="ARBA00022741"/>
    </source>
</evidence>
<comment type="caution">
    <text evidence="8">The sequence shown here is derived from an EMBL/GenBank/DDBJ whole genome shotgun (WGS) entry which is preliminary data.</text>
</comment>
<dbReference type="Pfam" id="PF13167">
    <property type="entry name" value="GTP-bdg_N"/>
    <property type="match status" value="1"/>
</dbReference>
<dbReference type="Gene3D" id="3.40.50.11060">
    <property type="entry name" value="GTPase HflX, N-terminal domain"/>
    <property type="match status" value="1"/>
</dbReference>
<keyword evidence="2" id="KW-0479">Metal-binding</keyword>
<dbReference type="NCBIfam" id="TIGR03156">
    <property type="entry name" value="GTP_HflX"/>
    <property type="match status" value="1"/>
</dbReference>
<keyword evidence="3 6" id="KW-0547">Nucleotide-binding</keyword>
<comment type="subunit">
    <text evidence="6">Monomer. Associates with the 50S ribosomal subunit.</text>
</comment>
<comment type="function">
    <text evidence="6">GTPase that associates with the 50S ribosomal subunit and may have a role during protein synthesis or ribosome biogenesis.</text>
</comment>
<dbReference type="GO" id="GO:0043022">
    <property type="term" value="F:ribosome binding"/>
    <property type="evidence" value="ECO:0007669"/>
    <property type="project" value="TreeGrafter"/>
</dbReference>
<evidence type="ECO:0000256" key="1">
    <source>
        <dbReference type="ARBA" id="ARBA00022490"/>
    </source>
</evidence>
<dbReference type="InterPro" id="IPR016496">
    <property type="entry name" value="GTPase_HflX"/>
</dbReference>
<name>A0A7J0BNL9_9BACT</name>
<dbReference type="FunFam" id="3.40.50.11060:FF:000001">
    <property type="entry name" value="GTPase HflX"/>
    <property type="match status" value="1"/>
</dbReference>
<dbReference type="Pfam" id="PF01926">
    <property type="entry name" value="MMR_HSR1"/>
    <property type="match status" value="1"/>
</dbReference>
<dbReference type="Gene3D" id="6.10.250.2860">
    <property type="match status" value="1"/>
</dbReference>
<dbReference type="HAMAP" id="MF_00900">
    <property type="entry name" value="GTPase_HflX"/>
    <property type="match status" value="1"/>
</dbReference>
<dbReference type="GO" id="GO:0003924">
    <property type="term" value="F:GTPase activity"/>
    <property type="evidence" value="ECO:0007669"/>
    <property type="project" value="UniProtKB-UniRule"/>
</dbReference>
<proteinExistence type="inferred from homology"/>
<dbReference type="InterPro" id="IPR030394">
    <property type="entry name" value="G_HFLX_dom"/>
</dbReference>
<comment type="similarity">
    <text evidence="6">Belongs to the TRAFAC class OBG-HflX-like GTPase superfamily. HflX GTPase family.</text>
</comment>
<evidence type="ECO:0000256" key="2">
    <source>
        <dbReference type="ARBA" id="ARBA00022723"/>
    </source>
</evidence>
<dbReference type="PROSITE" id="PS51705">
    <property type="entry name" value="G_HFLX"/>
    <property type="match status" value="1"/>
</dbReference>
<keyword evidence="5 6" id="KW-0342">GTP-binding</keyword>
<dbReference type="GO" id="GO:0046872">
    <property type="term" value="F:metal ion binding"/>
    <property type="evidence" value="ECO:0007669"/>
    <property type="project" value="UniProtKB-KW"/>
</dbReference>
<dbReference type="GO" id="GO:0005737">
    <property type="term" value="C:cytoplasm"/>
    <property type="evidence" value="ECO:0007669"/>
    <property type="project" value="UniProtKB-SubCell"/>
</dbReference>
<organism evidence="8 9">
    <name type="scientific">Desulfovibrio subterraneus</name>
    <dbReference type="NCBI Taxonomy" id="2718620"/>
    <lineage>
        <taxon>Bacteria</taxon>
        <taxon>Pseudomonadati</taxon>
        <taxon>Thermodesulfobacteriota</taxon>
        <taxon>Desulfovibrionia</taxon>
        <taxon>Desulfovibrionales</taxon>
        <taxon>Desulfovibrionaceae</taxon>
        <taxon>Desulfovibrio</taxon>
    </lineage>
</organism>
<evidence type="ECO:0000259" key="7">
    <source>
        <dbReference type="PROSITE" id="PS51705"/>
    </source>
</evidence>
<dbReference type="PANTHER" id="PTHR10229">
    <property type="entry name" value="GTP-BINDING PROTEIN HFLX"/>
    <property type="match status" value="1"/>
</dbReference>
<evidence type="ECO:0000256" key="4">
    <source>
        <dbReference type="ARBA" id="ARBA00022842"/>
    </source>
</evidence>
<evidence type="ECO:0000256" key="6">
    <source>
        <dbReference type="HAMAP-Rule" id="MF_00900"/>
    </source>
</evidence>